<keyword evidence="3" id="KW-1185">Reference proteome</keyword>
<name>A0ABY6Z004_9BACL</name>
<dbReference type="Gene3D" id="3.30.450.20">
    <property type="entry name" value="PAS domain"/>
    <property type="match status" value="1"/>
</dbReference>
<dbReference type="Pfam" id="PF08448">
    <property type="entry name" value="PAS_4"/>
    <property type="match status" value="1"/>
</dbReference>
<reference evidence="2" key="1">
    <citation type="submission" date="2022-08" db="EMBL/GenBank/DDBJ databases">
        <title>Alicyclobacillus dauci DSM2870, complete genome.</title>
        <authorList>
            <person name="Wang Q."/>
            <person name="Cai R."/>
            <person name="Wang Z."/>
        </authorList>
    </citation>
    <scope>NUCLEOTIDE SEQUENCE</scope>
    <source>
        <strain evidence="2">DSM 28700</strain>
    </source>
</reference>
<accession>A0ABY6Z004</accession>
<protein>
    <submittedName>
        <fullName evidence="2">PAS domain-containing protein</fullName>
    </submittedName>
</protein>
<evidence type="ECO:0000313" key="2">
    <source>
        <dbReference type="EMBL" id="WAH36222.1"/>
    </source>
</evidence>
<dbReference type="CDD" id="cd00130">
    <property type="entry name" value="PAS"/>
    <property type="match status" value="1"/>
</dbReference>
<dbReference type="SMART" id="SM00091">
    <property type="entry name" value="PAS"/>
    <property type="match status" value="1"/>
</dbReference>
<dbReference type="InterPro" id="IPR000014">
    <property type="entry name" value="PAS"/>
</dbReference>
<evidence type="ECO:0000259" key="1">
    <source>
        <dbReference type="PROSITE" id="PS50112"/>
    </source>
</evidence>
<dbReference type="Proteomes" id="UP001164803">
    <property type="component" value="Chromosome"/>
</dbReference>
<feature type="domain" description="PAS" evidence="1">
    <location>
        <begin position="14"/>
        <end position="85"/>
    </location>
</feature>
<dbReference type="InterPro" id="IPR035965">
    <property type="entry name" value="PAS-like_dom_sf"/>
</dbReference>
<evidence type="ECO:0000313" key="3">
    <source>
        <dbReference type="Proteomes" id="UP001164803"/>
    </source>
</evidence>
<proteinExistence type="predicted"/>
<dbReference type="RefSeq" id="WP_268043543.1">
    <property type="nucleotide sequence ID" value="NZ_CP104064.1"/>
</dbReference>
<sequence>MISNNALLHKHHTSYEAYMSVFHNHPDAVYILDLDGYYHHCNPATFVVLGRTSNDYVNKRFGDFTSDPSQLELMQTAFENAINRQPQTTEQNTIFKRHWFPQSFMTK</sequence>
<dbReference type="EMBL" id="CP104064">
    <property type="protein sequence ID" value="WAH36222.1"/>
    <property type="molecule type" value="Genomic_DNA"/>
</dbReference>
<dbReference type="SUPFAM" id="SSF55785">
    <property type="entry name" value="PYP-like sensor domain (PAS domain)"/>
    <property type="match status" value="1"/>
</dbReference>
<organism evidence="2 3">
    <name type="scientific">Alicyclobacillus dauci</name>
    <dbReference type="NCBI Taxonomy" id="1475485"/>
    <lineage>
        <taxon>Bacteria</taxon>
        <taxon>Bacillati</taxon>
        <taxon>Bacillota</taxon>
        <taxon>Bacilli</taxon>
        <taxon>Bacillales</taxon>
        <taxon>Alicyclobacillaceae</taxon>
        <taxon>Alicyclobacillus</taxon>
    </lineage>
</organism>
<dbReference type="PROSITE" id="PS50112">
    <property type="entry name" value="PAS"/>
    <property type="match status" value="1"/>
</dbReference>
<dbReference type="InterPro" id="IPR013656">
    <property type="entry name" value="PAS_4"/>
</dbReference>
<gene>
    <name evidence="2" type="ORF">NZD86_18555</name>
</gene>